<dbReference type="EMBL" id="QXFU01000448">
    <property type="protein sequence ID" value="KAE9033316.1"/>
    <property type="molecule type" value="Genomic_DNA"/>
</dbReference>
<dbReference type="PANTHER" id="PTHR47169:SF2">
    <property type="entry name" value="OS01G0541250 PROTEIN"/>
    <property type="match status" value="1"/>
</dbReference>
<evidence type="ECO:0000313" key="4">
    <source>
        <dbReference type="Proteomes" id="UP000429607"/>
    </source>
</evidence>
<comment type="caution">
    <text evidence="1">The sequence shown here is derived from an EMBL/GenBank/DDBJ whole genome shotgun (WGS) entry which is preliminary data.</text>
</comment>
<dbReference type="Gene3D" id="3.30.420.10">
    <property type="entry name" value="Ribonuclease H-like superfamily/Ribonuclease H"/>
    <property type="match status" value="1"/>
</dbReference>
<dbReference type="EMBL" id="QXFV01000413">
    <property type="protein sequence ID" value="KAE9038310.1"/>
    <property type="molecule type" value="Genomic_DNA"/>
</dbReference>
<evidence type="ECO:0000313" key="2">
    <source>
        <dbReference type="EMBL" id="KAE9038310.1"/>
    </source>
</evidence>
<dbReference type="Proteomes" id="UP000429607">
    <property type="component" value="Unassembled WGS sequence"/>
</dbReference>
<sequence>MLDVVHVDEKLIYITQPTRRFLLLPDEVAPVRRLRSRRYITRVMFLAAVARPRYDPVTHQYFDAKLDIWPFVEHVSAQRSSARRPAGTIITKDISVTKKTYRAMLIGNLLPALHERWPVATSGSRIVIQQDNAPANIAADDAVFAEAARANGCNVELRNQPPNSPDMNCNDLRLFSAVQARQRKERSRTIDELIEAVISSYWELPMRTINAAFLSLQGSMDDCIAQAGDNNYKPRHMKKEKLWREGRLPVSIRCCERAGQILNESAVL</sequence>
<reference evidence="4 6" key="1">
    <citation type="submission" date="2018-09" db="EMBL/GenBank/DDBJ databases">
        <title>Genomic investigation of the strawberry pathogen Phytophthora fragariae indicates pathogenicity is determined by transcriptional variation in three key races.</title>
        <authorList>
            <person name="Adams T.M."/>
            <person name="Armitage A.D."/>
            <person name="Sobczyk M.K."/>
            <person name="Bates H.J."/>
            <person name="Dunwell J.M."/>
            <person name="Nellist C.F."/>
            <person name="Harrison R.J."/>
        </authorList>
    </citation>
    <scope>NUCLEOTIDE SEQUENCE [LARGE SCALE GENOMIC DNA]</scope>
    <source>
        <strain evidence="2 4">SCRP249</strain>
        <strain evidence="1 6">SCRP324</strain>
        <strain evidence="3 5">SCRP333</strain>
    </source>
</reference>
<dbReference type="Proteomes" id="UP000435112">
    <property type="component" value="Unassembled WGS sequence"/>
</dbReference>
<evidence type="ECO:0000313" key="3">
    <source>
        <dbReference type="EMBL" id="KAE9343489.1"/>
    </source>
</evidence>
<dbReference type="AlphaFoldDB" id="A0A6A3MZB0"/>
<name>A0A6A3MZB0_9STRA</name>
<keyword evidence="5" id="KW-1185">Reference proteome</keyword>
<dbReference type="Proteomes" id="UP000434957">
    <property type="component" value="Unassembled WGS sequence"/>
</dbReference>
<dbReference type="GO" id="GO:0003676">
    <property type="term" value="F:nucleic acid binding"/>
    <property type="evidence" value="ECO:0007669"/>
    <property type="project" value="InterPro"/>
</dbReference>
<dbReference type="InterPro" id="IPR036397">
    <property type="entry name" value="RNaseH_sf"/>
</dbReference>
<gene>
    <name evidence="2" type="ORF">PR001_g8006</name>
    <name evidence="1" type="ORF">PR002_g8728</name>
    <name evidence="3" type="ORF">PR003_g8949</name>
</gene>
<evidence type="ECO:0008006" key="7">
    <source>
        <dbReference type="Google" id="ProtNLM"/>
    </source>
</evidence>
<evidence type="ECO:0000313" key="6">
    <source>
        <dbReference type="Proteomes" id="UP000435112"/>
    </source>
</evidence>
<evidence type="ECO:0000313" key="5">
    <source>
        <dbReference type="Proteomes" id="UP000434957"/>
    </source>
</evidence>
<dbReference type="EMBL" id="QXFT01000455">
    <property type="protein sequence ID" value="KAE9343489.1"/>
    <property type="molecule type" value="Genomic_DNA"/>
</dbReference>
<accession>A0A6A3MZB0</accession>
<dbReference type="OrthoDB" id="128826at2759"/>
<organism evidence="1 6">
    <name type="scientific">Phytophthora rubi</name>
    <dbReference type="NCBI Taxonomy" id="129364"/>
    <lineage>
        <taxon>Eukaryota</taxon>
        <taxon>Sar</taxon>
        <taxon>Stramenopiles</taxon>
        <taxon>Oomycota</taxon>
        <taxon>Peronosporomycetes</taxon>
        <taxon>Peronosporales</taxon>
        <taxon>Peronosporaceae</taxon>
        <taxon>Phytophthora</taxon>
    </lineage>
</organism>
<protein>
    <recommendedName>
        <fullName evidence="7">Tc1-like transposase DDE domain-containing protein</fullName>
    </recommendedName>
</protein>
<proteinExistence type="predicted"/>
<dbReference type="PANTHER" id="PTHR47169">
    <property type="entry name" value="OS01G0541250 PROTEIN"/>
    <property type="match status" value="1"/>
</dbReference>
<evidence type="ECO:0000313" key="1">
    <source>
        <dbReference type="EMBL" id="KAE9033316.1"/>
    </source>
</evidence>